<evidence type="ECO:0000256" key="6">
    <source>
        <dbReference type="ARBA" id="ARBA00023015"/>
    </source>
</evidence>
<dbReference type="SMART" id="SM00355">
    <property type="entry name" value="ZnF_C2H2"/>
    <property type="match status" value="2"/>
</dbReference>
<dbReference type="PANTHER" id="PTHR15065:SF4">
    <property type="entry name" value="LD18634P"/>
    <property type="match status" value="1"/>
</dbReference>
<feature type="region of interest" description="Disordered" evidence="10">
    <location>
        <begin position="72"/>
        <end position="142"/>
    </location>
</feature>
<evidence type="ECO:0000313" key="13">
    <source>
        <dbReference type="Proteomes" id="UP000015104"/>
    </source>
</evidence>
<feature type="region of interest" description="Disordered" evidence="10">
    <location>
        <begin position="183"/>
        <end position="209"/>
    </location>
</feature>
<evidence type="ECO:0000256" key="7">
    <source>
        <dbReference type="ARBA" id="ARBA00023163"/>
    </source>
</evidence>
<name>T1KQ89_TETUR</name>
<evidence type="ECO:0000256" key="9">
    <source>
        <dbReference type="PROSITE-ProRule" id="PRU00042"/>
    </source>
</evidence>
<dbReference type="Gene3D" id="3.30.160.60">
    <property type="entry name" value="Classic Zinc Finger"/>
    <property type="match status" value="1"/>
</dbReference>
<feature type="compositionally biased region" description="Low complexity" evidence="10">
    <location>
        <begin position="263"/>
        <end position="278"/>
    </location>
</feature>
<sequence length="374" mass="40484">MVMLTDEALAELAKIENIIGDYICRLCCQKFENAFSLALHRCSKIVHVVHRCPECAKVFNCPANLASHRRWHKPRSSLGLKDGKDGEDFDEEEGEIRKSIASPMSSNGSESPTPPPLPPPPPPPQLQSQSTLPPPPKKTKTVCVTGTVKIDQEQRPPLVITPSINANTILSSPIPLVKKSPIKMPIKSSIRSPASSPPPPKMSRPSTEVEKYTILSKCSKLMFTKTIKAANPIDSDLPLALTLPTTPASPTSPKSPPTPPRPISSSSSSSPGPKSTTSMSESGPFMVNIGSSSSSPSSPSSLSSTTTQSIETPTTPPPTPPLQNLQQQQLRQSTSAATIIGEMTTMTKEPLFGWTYYPKKFRRQAYMRIKHCCP</sequence>
<dbReference type="GO" id="GO:0017053">
    <property type="term" value="C:transcription repressor complex"/>
    <property type="evidence" value="ECO:0007669"/>
    <property type="project" value="TreeGrafter"/>
</dbReference>
<evidence type="ECO:0000256" key="8">
    <source>
        <dbReference type="ARBA" id="ARBA00023242"/>
    </source>
</evidence>
<dbReference type="GO" id="GO:0001227">
    <property type="term" value="F:DNA-binding transcription repressor activity, RNA polymerase II-specific"/>
    <property type="evidence" value="ECO:0007669"/>
    <property type="project" value="TreeGrafter"/>
</dbReference>
<dbReference type="GO" id="GO:0008270">
    <property type="term" value="F:zinc ion binding"/>
    <property type="evidence" value="ECO:0007669"/>
    <property type="project" value="UniProtKB-KW"/>
</dbReference>
<dbReference type="InterPro" id="IPR042972">
    <property type="entry name" value="INSM1/2"/>
</dbReference>
<dbReference type="KEGG" id="tut:107366300"/>
<keyword evidence="5" id="KW-0862">Zinc</keyword>
<keyword evidence="3" id="KW-0677">Repeat</keyword>
<dbReference type="GO" id="GO:0005634">
    <property type="term" value="C:nucleus"/>
    <property type="evidence" value="ECO:0007669"/>
    <property type="project" value="UniProtKB-SubCell"/>
</dbReference>
<keyword evidence="8" id="KW-0539">Nucleus</keyword>
<dbReference type="GO" id="GO:0000978">
    <property type="term" value="F:RNA polymerase II cis-regulatory region sequence-specific DNA binding"/>
    <property type="evidence" value="ECO:0007669"/>
    <property type="project" value="TreeGrafter"/>
</dbReference>
<evidence type="ECO:0000256" key="4">
    <source>
        <dbReference type="ARBA" id="ARBA00022771"/>
    </source>
</evidence>
<evidence type="ECO:0000256" key="1">
    <source>
        <dbReference type="ARBA" id="ARBA00004123"/>
    </source>
</evidence>
<evidence type="ECO:0000256" key="10">
    <source>
        <dbReference type="SAM" id="MobiDB-lite"/>
    </source>
</evidence>
<dbReference type="OMA" id="QAYMRIK"/>
<keyword evidence="4 9" id="KW-0863">Zinc-finger</keyword>
<reference evidence="13" key="1">
    <citation type="submission" date="2011-08" db="EMBL/GenBank/DDBJ databases">
        <authorList>
            <person name="Rombauts S."/>
        </authorList>
    </citation>
    <scope>NUCLEOTIDE SEQUENCE</scope>
    <source>
        <strain evidence="13">London</strain>
    </source>
</reference>
<dbReference type="EMBL" id="CAEY01000349">
    <property type="status" value="NOT_ANNOTATED_CDS"/>
    <property type="molecule type" value="Genomic_DNA"/>
</dbReference>
<keyword evidence="13" id="KW-1185">Reference proteome</keyword>
<dbReference type="STRING" id="32264.T1KQ89"/>
<dbReference type="GO" id="GO:0030182">
    <property type="term" value="P:neuron differentiation"/>
    <property type="evidence" value="ECO:0007669"/>
    <property type="project" value="TreeGrafter"/>
</dbReference>
<keyword evidence="2" id="KW-0479">Metal-binding</keyword>
<evidence type="ECO:0000259" key="11">
    <source>
        <dbReference type="PROSITE" id="PS50157"/>
    </source>
</evidence>
<dbReference type="SUPFAM" id="SSF57667">
    <property type="entry name" value="beta-beta-alpha zinc fingers"/>
    <property type="match status" value="1"/>
</dbReference>
<dbReference type="GO" id="GO:0010564">
    <property type="term" value="P:regulation of cell cycle process"/>
    <property type="evidence" value="ECO:0007669"/>
    <property type="project" value="TreeGrafter"/>
</dbReference>
<reference evidence="12" key="2">
    <citation type="submission" date="2015-06" db="UniProtKB">
        <authorList>
            <consortium name="EnsemblMetazoa"/>
        </authorList>
    </citation>
    <scope>IDENTIFICATION</scope>
</reference>
<protein>
    <recommendedName>
        <fullName evidence="11">C2H2-type domain-containing protein</fullName>
    </recommendedName>
</protein>
<accession>T1KQ89</accession>
<feature type="compositionally biased region" description="Pro residues" evidence="10">
    <location>
        <begin position="253"/>
        <end position="262"/>
    </location>
</feature>
<keyword evidence="6" id="KW-0805">Transcription regulation</keyword>
<comment type="subcellular location">
    <subcellularLocation>
        <location evidence="1">Nucleus</location>
    </subcellularLocation>
</comment>
<dbReference type="InterPro" id="IPR036236">
    <property type="entry name" value="Znf_C2H2_sf"/>
</dbReference>
<dbReference type="PROSITE" id="PS50157">
    <property type="entry name" value="ZINC_FINGER_C2H2_2"/>
    <property type="match status" value="1"/>
</dbReference>
<feature type="compositionally biased region" description="Low complexity" evidence="10">
    <location>
        <begin position="241"/>
        <end position="252"/>
    </location>
</feature>
<dbReference type="InterPro" id="IPR013087">
    <property type="entry name" value="Znf_C2H2_type"/>
</dbReference>
<dbReference type="EnsemblMetazoa" id="tetur17g03280.1">
    <property type="protein sequence ID" value="tetur17g03280.1"/>
    <property type="gene ID" value="tetur17g03280"/>
</dbReference>
<evidence type="ECO:0000256" key="5">
    <source>
        <dbReference type="ARBA" id="ARBA00022833"/>
    </source>
</evidence>
<organism evidence="12 13">
    <name type="scientific">Tetranychus urticae</name>
    <name type="common">Two-spotted spider mite</name>
    <dbReference type="NCBI Taxonomy" id="32264"/>
    <lineage>
        <taxon>Eukaryota</taxon>
        <taxon>Metazoa</taxon>
        <taxon>Ecdysozoa</taxon>
        <taxon>Arthropoda</taxon>
        <taxon>Chelicerata</taxon>
        <taxon>Arachnida</taxon>
        <taxon>Acari</taxon>
        <taxon>Acariformes</taxon>
        <taxon>Trombidiformes</taxon>
        <taxon>Prostigmata</taxon>
        <taxon>Eleutherengona</taxon>
        <taxon>Raphignathae</taxon>
        <taxon>Tetranychoidea</taxon>
        <taxon>Tetranychidae</taxon>
        <taxon>Tetranychus</taxon>
    </lineage>
</organism>
<proteinExistence type="predicted"/>
<evidence type="ECO:0000313" key="12">
    <source>
        <dbReference type="EnsemblMetazoa" id="tetur17g03280.1"/>
    </source>
</evidence>
<feature type="compositionally biased region" description="Low complexity" evidence="10">
    <location>
        <begin position="291"/>
        <end position="313"/>
    </location>
</feature>
<dbReference type="HOGENOM" id="CLU_740400_0_0_1"/>
<dbReference type="AlphaFoldDB" id="T1KQ89"/>
<feature type="compositionally biased region" description="Low complexity" evidence="10">
    <location>
        <begin position="183"/>
        <end position="194"/>
    </location>
</feature>
<dbReference type="PROSITE" id="PS00028">
    <property type="entry name" value="ZINC_FINGER_C2H2_1"/>
    <property type="match status" value="1"/>
</dbReference>
<evidence type="ECO:0000256" key="3">
    <source>
        <dbReference type="ARBA" id="ARBA00022737"/>
    </source>
</evidence>
<gene>
    <name evidence="12" type="primary">107366300</name>
</gene>
<dbReference type="PANTHER" id="PTHR15065">
    <property type="entry name" value="INSULINOMA-ASSOCIATED 1"/>
    <property type="match status" value="1"/>
</dbReference>
<dbReference type="Proteomes" id="UP000015104">
    <property type="component" value="Unassembled WGS sequence"/>
</dbReference>
<feature type="region of interest" description="Disordered" evidence="10">
    <location>
        <begin position="241"/>
        <end position="325"/>
    </location>
</feature>
<dbReference type="OrthoDB" id="8953942at2759"/>
<keyword evidence="7" id="KW-0804">Transcription</keyword>
<feature type="compositionally biased region" description="Pro residues" evidence="10">
    <location>
        <begin position="112"/>
        <end position="125"/>
    </location>
</feature>
<dbReference type="eggNOG" id="KOG3993">
    <property type="taxonomic scope" value="Eukaryota"/>
</dbReference>
<evidence type="ECO:0000256" key="2">
    <source>
        <dbReference type="ARBA" id="ARBA00022723"/>
    </source>
</evidence>
<feature type="domain" description="C2H2-type" evidence="11">
    <location>
        <begin position="50"/>
        <end position="77"/>
    </location>
</feature>